<evidence type="ECO:0000313" key="11">
    <source>
        <dbReference type="EMBL" id="PKZ66332.1"/>
    </source>
</evidence>
<dbReference type="STRING" id="2055.BCM27_16675"/>
<dbReference type="SMART" id="SM00116">
    <property type="entry name" value="CBS"/>
    <property type="match status" value="2"/>
</dbReference>
<protein>
    <recommendedName>
        <fullName evidence="9">Magnesium transporter MgtE</fullName>
    </recommendedName>
</protein>
<feature type="domain" description="CBS" evidence="10">
    <location>
        <begin position="202"/>
        <end position="257"/>
    </location>
</feature>
<keyword evidence="8" id="KW-0129">CBS domain</keyword>
<dbReference type="InterPro" id="IPR036739">
    <property type="entry name" value="SLC41_membr_dom_sf"/>
</dbReference>
<feature type="transmembrane region" description="Helical" evidence="9">
    <location>
        <begin position="387"/>
        <end position="407"/>
    </location>
</feature>
<comment type="similarity">
    <text evidence="2 9">Belongs to the SLC41A transporter family.</text>
</comment>
<dbReference type="RefSeq" id="WP_101819334.1">
    <property type="nucleotide sequence ID" value="NZ_PKJC01000003.1"/>
</dbReference>
<feature type="transmembrane region" description="Helical" evidence="9">
    <location>
        <begin position="285"/>
        <end position="305"/>
    </location>
</feature>
<dbReference type="PROSITE" id="PS51371">
    <property type="entry name" value="CBS"/>
    <property type="match status" value="2"/>
</dbReference>
<dbReference type="InterPro" id="IPR006667">
    <property type="entry name" value="SLC41_membr_dom"/>
</dbReference>
<dbReference type="NCBIfam" id="TIGR00400">
    <property type="entry name" value="mgtE"/>
    <property type="match status" value="1"/>
</dbReference>
<dbReference type="GO" id="GO:0015095">
    <property type="term" value="F:magnesium ion transmembrane transporter activity"/>
    <property type="evidence" value="ECO:0007669"/>
    <property type="project" value="UniProtKB-UniRule"/>
</dbReference>
<dbReference type="InterPro" id="IPR006668">
    <property type="entry name" value="Mg_transptr_MgtE_intracell_dom"/>
</dbReference>
<reference evidence="11 12" key="1">
    <citation type="submission" date="2017-12" db="EMBL/GenBank/DDBJ databases">
        <title>Phylogenetic diversity of female urinary microbiome.</title>
        <authorList>
            <person name="Thomas-White K."/>
            <person name="Wolfe A.J."/>
        </authorList>
    </citation>
    <scope>NUCLEOTIDE SEQUENCE [LARGE SCALE GENOMIC DNA]</scope>
    <source>
        <strain evidence="11 12">UMB0777</strain>
    </source>
</reference>
<keyword evidence="9" id="KW-1003">Cell membrane</keyword>
<comment type="caution">
    <text evidence="11">The sequence shown here is derived from an EMBL/GenBank/DDBJ whole genome shotgun (WGS) entry which is preliminary data.</text>
</comment>
<dbReference type="InterPro" id="IPR038076">
    <property type="entry name" value="MgtE_N_sf"/>
</dbReference>
<dbReference type="SUPFAM" id="SSF161093">
    <property type="entry name" value="MgtE membrane domain-like"/>
    <property type="match status" value="1"/>
</dbReference>
<keyword evidence="3 9" id="KW-0813">Transport</keyword>
<dbReference type="GO" id="GO:0005886">
    <property type="term" value="C:plasma membrane"/>
    <property type="evidence" value="ECO:0007669"/>
    <property type="project" value="UniProtKB-SubCell"/>
</dbReference>
<evidence type="ECO:0000256" key="3">
    <source>
        <dbReference type="ARBA" id="ARBA00022448"/>
    </source>
</evidence>
<comment type="subcellular location">
    <subcellularLocation>
        <location evidence="9">Cell membrane</location>
        <topology evidence="9">Multi-pass membrane protein</topology>
    </subcellularLocation>
    <subcellularLocation>
        <location evidence="1">Membrane</location>
        <topology evidence="1">Multi-pass membrane protein</topology>
    </subcellularLocation>
</comment>
<dbReference type="Gene3D" id="1.10.357.20">
    <property type="entry name" value="SLC41 divalent cation transporters, integral membrane domain"/>
    <property type="match status" value="1"/>
</dbReference>
<keyword evidence="4 9" id="KW-0812">Transmembrane</keyword>
<dbReference type="PANTHER" id="PTHR43773:SF1">
    <property type="entry name" value="MAGNESIUM TRANSPORTER MGTE"/>
    <property type="match status" value="1"/>
</dbReference>
<keyword evidence="5 9" id="KW-0460">Magnesium</keyword>
<dbReference type="PANTHER" id="PTHR43773">
    <property type="entry name" value="MAGNESIUM TRANSPORTER MGTE"/>
    <property type="match status" value="1"/>
</dbReference>
<dbReference type="SUPFAM" id="SSF158791">
    <property type="entry name" value="MgtE N-terminal domain-like"/>
    <property type="match status" value="1"/>
</dbReference>
<dbReference type="SUPFAM" id="SSF54631">
    <property type="entry name" value="CBS-domain pair"/>
    <property type="match status" value="1"/>
</dbReference>
<dbReference type="InterPro" id="IPR006669">
    <property type="entry name" value="MgtE_transporter"/>
</dbReference>
<dbReference type="Pfam" id="PF01769">
    <property type="entry name" value="MgtE"/>
    <property type="match status" value="1"/>
</dbReference>
<name>A0A2I1RB17_9ACTN</name>
<keyword evidence="9" id="KW-0479">Metal-binding</keyword>
<feature type="transmembrane region" description="Helical" evidence="9">
    <location>
        <begin position="419"/>
        <end position="441"/>
    </location>
</feature>
<evidence type="ECO:0000256" key="6">
    <source>
        <dbReference type="ARBA" id="ARBA00022989"/>
    </source>
</evidence>
<accession>A0A2I1RB17</accession>
<dbReference type="InterPro" id="IPR046342">
    <property type="entry name" value="CBS_dom_sf"/>
</dbReference>
<dbReference type="Pfam" id="PF00571">
    <property type="entry name" value="CBS"/>
    <property type="match status" value="2"/>
</dbReference>
<evidence type="ECO:0000256" key="7">
    <source>
        <dbReference type="ARBA" id="ARBA00023136"/>
    </source>
</evidence>
<keyword evidence="6 9" id="KW-1133">Transmembrane helix</keyword>
<evidence type="ECO:0000256" key="5">
    <source>
        <dbReference type="ARBA" id="ARBA00022842"/>
    </source>
</evidence>
<comment type="subunit">
    <text evidence="9">Homodimer.</text>
</comment>
<comment type="caution">
    <text evidence="9">Lacks conserved residue(s) required for the propagation of feature annotation.</text>
</comment>
<dbReference type="AlphaFoldDB" id="A0A2I1RB17"/>
<feature type="domain" description="CBS" evidence="10">
    <location>
        <begin position="138"/>
        <end position="201"/>
    </location>
</feature>
<dbReference type="InterPro" id="IPR000644">
    <property type="entry name" value="CBS_dom"/>
</dbReference>
<dbReference type="Pfam" id="PF03448">
    <property type="entry name" value="MgtE_N"/>
    <property type="match status" value="1"/>
</dbReference>
<evidence type="ECO:0000256" key="2">
    <source>
        <dbReference type="ARBA" id="ARBA00009749"/>
    </source>
</evidence>
<sequence length="448" mass="47327">MENTRTLDAGELDELISAGGLAEVGTTLSTLPAGDIAALLDRLPHKSRGVAFRLLAKDLAVEVFDDLSAGSQRRLIDDLGTAEVAAAFDHLDPDDRAELLDELPAGVAKSLIQQLTPAERDMTAVVLGYPRGSVGRRMSPEFVHAREDESAGDALARVRERGHAAETIYTVPVLDGARSLCGVVSLRDLLLADPADTVRDLMNKPMFAHAEDDAETTAQRCVDRGILAMPVVDNDSRLVGVLTIDDAVEVVEQARDTDEARAGAREPLRDPYLLSSILSITRARIVWLFVLAVSAILTVNVLEIFEGTLEQRVALALFIPLLTGIGGNTGSQAATTVTRALATDEVAPRDVARVAAKEVRVGLTMGALLGLAGFTVAALVYGLDIGVVIGLTILSVCTLAATVGGVMPLIAKSIRVDPAVFSTPFISTFCDATGLLVYFSIAKAVLGI</sequence>
<dbReference type="CDD" id="cd04606">
    <property type="entry name" value="CBS_pair_Mg_transporter"/>
    <property type="match status" value="1"/>
</dbReference>
<feature type="transmembrane region" description="Helical" evidence="9">
    <location>
        <begin position="361"/>
        <end position="381"/>
    </location>
</feature>
<dbReference type="Proteomes" id="UP000234662">
    <property type="component" value="Unassembled WGS sequence"/>
</dbReference>
<dbReference type="EMBL" id="PKJC01000003">
    <property type="protein sequence ID" value="PKZ66332.1"/>
    <property type="molecule type" value="Genomic_DNA"/>
</dbReference>
<keyword evidence="7 9" id="KW-0472">Membrane</keyword>
<dbReference type="Gene3D" id="1.25.60.10">
    <property type="entry name" value="MgtE N-terminal domain-like"/>
    <property type="match status" value="1"/>
</dbReference>
<dbReference type="Gene3D" id="3.10.580.10">
    <property type="entry name" value="CBS-domain"/>
    <property type="match status" value="1"/>
</dbReference>
<evidence type="ECO:0000256" key="8">
    <source>
        <dbReference type="PROSITE-ProRule" id="PRU00703"/>
    </source>
</evidence>
<organism evidence="11 12">
    <name type="scientific">Gordonia terrae</name>
    <dbReference type="NCBI Taxonomy" id="2055"/>
    <lineage>
        <taxon>Bacteria</taxon>
        <taxon>Bacillati</taxon>
        <taxon>Actinomycetota</taxon>
        <taxon>Actinomycetes</taxon>
        <taxon>Mycobacteriales</taxon>
        <taxon>Gordoniaceae</taxon>
        <taxon>Gordonia</taxon>
    </lineage>
</organism>
<evidence type="ECO:0000256" key="1">
    <source>
        <dbReference type="ARBA" id="ARBA00004141"/>
    </source>
</evidence>
<evidence type="ECO:0000256" key="9">
    <source>
        <dbReference type="RuleBase" id="RU362011"/>
    </source>
</evidence>
<evidence type="ECO:0000259" key="10">
    <source>
        <dbReference type="PROSITE" id="PS51371"/>
    </source>
</evidence>
<dbReference type="GO" id="GO:0046872">
    <property type="term" value="F:metal ion binding"/>
    <property type="evidence" value="ECO:0007669"/>
    <property type="project" value="UniProtKB-KW"/>
</dbReference>
<evidence type="ECO:0000313" key="12">
    <source>
        <dbReference type="Proteomes" id="UP000234662"/>
    </source>
</evidence>
<proteinExistence type="inferred from homology"/>
<gene>
    <name evidence="11" type="primary">mgtE</name>
    <name evidence="11" type="ORF">CYJ73_05295</name>
</gene>
<dbReference type="SMART" id="SM00924">
    <property type="entry name" value="MgtE_N"/>
    <property type="match status" value="1"/>
</dbReference>
<comment type="function">
    <text evidence="9">Acts as a magnesium transporter.</text>
</comment>
<evidence type="ECO:0000256" key="4">
    <source>
        <dbReference type="ARBA" id="ARBA00022692"/>
    </source>
</evidence>